<comment type="catalytic activity">
    <reaction evidence="1 11">
        <text>an S-substituted glutathione + H2O = an S-substituted L-cysteinylglycine + L-glutamate</text>
        <dbReference type="Rhea" id="RHEA:59468"/>
        <dbReference type="ChEBI" id="CHEBI:15377"/>
        <dbReference type="ChEBI" id="CHEBI:29985"/>
        <dbReference type="ChEBI" id="CHEBI:90779"/>
        <dbReference type="ChEBI" id="CHEBI:143103"/>
        <dbReference type="EC" id="3.4.19.13"/>
    </reaction>
</comment>
<comment type="PTM">
    <text evidence="11">Cleaved by autocatalysis into a large and a small subunit.</text>
</comment>
<dbReference type="PANTHER" id="PTHR43199">
    <property type="entry name" value="GLUTATHIONE HYDROLASE"/>
    <property type="match status" value="1"/>
</dbReference>
<feature type="binding site" evidence="10">
    <location>
        <begin position="521"/>
        <end position="522"/>
    </location>
    <ligand>
        <name>L-glutamate</name>
        <dbReference type="ChEBI" id="CHEBI:29985"/>
    </ligand>
</feature>
<feature type="active site" description="Nucleophile" evidence="9">
    <location>
        <position position="455"/>
    </location>
</feature>
<feature type="binding site" evidence="10">
    <location>
        <position position="154"/>
    </location>
    <ligand>
        <name>L-glutamate</name>
        <dbReference type="ChEBI" id="CHEBI:29985"/>
    </ligand>
</feature>
<dbReference type="NCBIfam" id="TIGR00066">
    <property type="entry name" value="g_glut_trans"/>
    <property type="match status" value="1"/>
</dbReference>
<dbReference type="UniPathway" id="UPA00204"/>
<dbReference type="PANTHER" id="PTHR43199:SF1">
    <property type="entry name" value="GLUTATHIONE HYDROLASE PROENZYME"/>
    <property type="match status" value="1"/>
</dbReference>
<dbReference type="InterPro" id="IPR051792">
    <property type="entry name" value="GGT_bact"/>
</dbReference>
<evidence type="ECO:0000256" key="5">
    <source>
        <dbReference type="ARBA" id="ARBA00022801"/>
    </source>
</evidence>
<dbReference type="OrthoDB" id="9781342at2"/>
<dbReference type="STRING" id="561176.SAMN04488561_0322"/>
<feature type="signal peptide" evidence="13">
    <location>
        <begin position="1"/>
        <end position="31"/>
    </location>
</feature>
<dbReference type="Pfam" id="PF01019">
    <property type="entry name" value="G_glu_transpept"/>
    <property type="match status" value="1"/>
</dbReference>
<dbReference type="InterPro" id="IPR029055">
    <property type="entry name" value="Ntn_hydrolases_N"/>
</dbReference>
<feature type="region of interest" description="Disordered" evidence="12">
    <location>
        <begin position="500"/>
        <end position="521"/>
    </location>
</feature>
<comment type="catalytic activity">
    <reaction evidence="2 11">
        <text>glutathione + H2O = L-cysteinylglycine + L-glutamate</text>
        <dbReference type="Rhea" id="RHEA:28807"/>
        <dbReference type="ChEBI" id="CHEBI:15377"/>
        <dbReference type="ChEBI" id="CHEBI:29985"/>
        <dbReference type="ChEBI" id="CHEBI:57925"/>
        <dbReference type="ChEBI" id="CHEBI:61694"/>
        <dbReference type="EC" id="3.4.19.13"/>
    </reaction>
</comment>
<dbReference type="SUPFAM" id="SSF56235">
    <property type="entry name" value="N-terminal nucleophile aminohydrolases (Ntn hydrolases)"/>
    <property type="match status" value="1"/>
</dbReference>
<evidence type="ECO:0000256" key="3">
    <source>
        <dbReference type="ARBA" id="ARBA00009381"/>
    </source>
</evidence>
<dbReference type="InterPro" id="IPR000101">
    <property type="entry name" value="GGT_peptidase"/>
</dbReference>
<reference evidence="15" key="1">
    <citation type="submission" date="2016-10" db="EMBL/GenBank/DDBJ databases">
        <authorList>
            <person name="Varghese N."/>
            <person name="Submissions S."/>
        </authorList>
    </citation>
    <scope>NUCLEOTIDE SEQUENCE [LARGE SCALE GENOMIC DNA]</scope>
    <source>
        <strain evidence="15">DSM 45237</strain>
    </source>
</reference>
<dbReference type="PRINTS" id="PR01210">
    <property type="entry name" value="GGTRANSPTASE"/>
</dbReference>
<accession>A0A1H5D817</accession>
<name>A0A1H5D817_9ACTN</name>
<evidence type="ECO:0000256" key="4">
    <source>
        <dbReference type="ARBA" id="ARBA00022679"/>
    </source>
</evidence>
<dbReference type="InterPro" id="IPR006311">
    <property type="entry name" value="TAT_signal"/>
</dbReference>
<evidence type="ECO:0000256" key="10">
    <source>
        <dbReference type="PIRSR" id="PIRSR600101-2"/>
    </source>
</evidence>
<keyword evidence="5 11" id="KW-0378">Hydrolase</keyword>
<keyword evidence="4 11" id="KW-0808">Transferase</keyword>
<keyword evidence="11" id="KW-0317">Glutathione biosynthesis</keyword>
<evidence type="ECO:0000256" key="9">
    <source>
        <dbReference type="PIRSR" id="PIRSR600101-1"/>
    </source>
</evidence>
<dbReference type="InterPro" id="IPR043138">
    <property type="entry name" value="GGT_lsub"/>
</dbReference>
<feature type="compositionally biased region" description="Polar residues" evidence="12">
    <location>
        <begin position="68"/>
        <end position="81"/>
    </location>
</feature>
<keyword evidence="7 11" id="KW-0012">Acyltransferase</keyword>
<gene>
    <name evidence="14" type="ORF">SAMN04488561_0322</name>
</gene>
<organism evidence="14 15">
    <name type="scientific">Jiangella alba</name>
    <dbReference type="NCBI Taxonomy" id="561176"/>
    <lineage>
        <taxon>Bacteria</taxon>
        <taxon>Bacillati</taxon>
        <taxon>Actinomycetota</taxon>
        <taxon>Actinomycetes</taxon>
        <taxon>Jiangellales</taxon>
        <taxon>Jiangellaceae</taxon>
        <taxon>Jiangella</taxon>
    </lineage>
</organism>
<evidence type="ECO:0000256" key="2">
    <source>
        <dbReference type="ARBA" id="ARBA00001089"/>
    </source>
</evidence>
<dbReference type="Gene3D" id="1.10.246.130">
    <property type="match status" value="1"/>
</dbReference>
<dbReference type="Gene3D" id="3.60.20.40">
    <property type="match status" value="1"/>
</dbReference>
<dbReference type="Proteomes" id="UP000181980">
    <property type="component" value="Unassembled WGS sequence"/>
</dbReference>
<evidence type="ECO:0000256" key="11">
    <source>
        <dbReference type="RuleBase" id="RU368036"/>
    </source>
</evidence>
<sequence length="650" mass="66473">MGVQRSRRTTAAVLAGAIAAAGAGLLAPAEAAEAERSGPAEPAGQTERGGQVDAVGQPGRAGLPEQAGASQGRPSQPEKQPTATGYGGAVATVDADATAAGLQALRRGGTAADAAVAAAAALGVSEPFSAGIGGGGFFVYYDARSGEVSTLDGRESAPATATEDRFIDPATGAPLAFADARVSGLSVGTPGTLATWAEALDRWGRFDLARNLRPAIDLAEDGFVVDETFRSQVAANVAIFADFPATAELYLPAGVPPAVGTVLPNPDLADTYRQIARDGIDVFYEGPIAGEIAATVQDPPVRDGATRVVRPGDLTADDLAGYEVIEREPTVVDYRGLQVYGMPPPSSGGSTVGEALNILKNFDLGGMDEAQALHHYLEATALAFADRNRYVGDPDVIDVPLDELLSQEFADERACLLDADAAAPKPVAPGVPDGDYGDGCASAADPVSVPDEGSTTHLTTADRWGNVVAYTLTIEQTGGSGIAVPGRGFLLNNELTDFNFAPTQGSAPDPNLPGPDKRPRSSMAPTIVLDEDGEPLLAVGSPGGATIIGTVLQTLVNRIDLGMDLPGALAAPRLFQPNAVNTSAENAIATGPLGALLRDDYGHSLAATAEIGAATGIEFLGRHRLQAVAEPVRRGGGSAGVLLPMRWPRN</sequence>
<feature type="chain" id="PRO_5010307439" description="Glutathione hydrolase proenzyme" evidence="13">
    <location>
        <begin position="32"/>
        <end position="650"/>
    </location>
</feature>
<dbReference type="AlphaFoldDB" id="A0A1H5D817"/>
<evidence type="ECO:0000256" key="8">
    <source>
        <dbReference type="ARBA" id="ARBA00047417"/>
    </source>
</evidence>
<dbReference type="GO" id="GO:0103068">
    <property type="term" value="F:leukotriene C4 gamma-glutamyl transferase activity"/>
    <property type="evidence" value="ECO:0007669"/>
    <property type="project" value="UniProtKB-EC"/>
</dbReference>
<dbReference type="EMBL" id="FNUC01000002">
    <property type="protein sequence ID" value="SED74880.1"/>
    <property type="molecule type" value="Genomic_DNA"/>
</dbReference>
<comment type="similarity">
    <text evidence="3 11">Belongs to the gamma-glutamyltransferase family.</text>
</comment>
<evidence type="ECO:0000256" key="1">
    <source>
        <dbReference type="ARBA" id="ARBA00001049"/>
    </source>
</evidence>
<dbReference type="PROSITE" id="PS51318">
    <property type="entry name" value="TAT"/>
    <property type="match status" value="1"/>
</dbReference>
<keyword evidence="6 11" id="KW-0865">Zymogen</keyword>
<dbReference type="EC" id="2.3.2.2" evidence="11"/>
<dbReference type="EC" id="3.4.19.13" evidence="11"/>
<comment type="pathway">
    <text evidence="11">Sulfur metabolism; glutathione metabolism.</text>
</comment>
<evidence type="ECO:0000256" key="7">
    <source>
        <dbReference type="ARBA" id="ARBA00023315"/>
    </source>
</evidence>
<dbReference type="GO" id="GO:0006751">
    <property type="term" value="P:glutathione catabolic process"/>
    <property type="evidence" value="ECO:0007669"/>
    <property type="project" value="UniProtKB-UniRule"/>
</dbReference>
<evidence type="ECO:0000313" key="14">
    <source>
        <dbReference type="EMBL" id="SED74880.1"/>
    </source>
</evidence>
<evidence type="ECO:0000256" key="6">
    <source>
        <dbReference type="ARBA" id="ARBA00023145"/>
    </source>
</evidence>
<evidence type="ECO:0000313" key="15">
    <source>
        <dbReference type="Proteomes" id="UP000181980"/>
    </source>
</evidence>
<dbReference type="GO" id="GO:0006750">
    <property type="term" value="P:glutathione biosynthetic process"/>
    <property type="evidence" value="ECO:0007669"/>
    <property type="project" value="UniProtKB-KW"/>
</dbReference>
<feature type="region of interest" description="Disordered" evidence="12">
    <location>
        <begin position="28"/>
        <end position="86"/>
    </location>
</feature>
<dbReference type="RefSeq" id="WP_083289058.1">
    <property type="nucleotide sequence ID" value="NZ_FNUC01000002.1"/>
</dbReference>
<dbReference type="GO" id="GO:0036374">
    <property type="term" value="F:glutathione hydrolase activity"/>
    <property type="evidence" value="ECO:0007669"/>
    <property type="project" value="UniProtKB-UniRule"/>
</dbReference>
<feature type="binding site" evidence="10">
    <location>
        <position position="497"/>
    </location>
    <ligand>
        <name>L-glutamate</name>
        <dbReference type="ChEBI" id="CHEBI:29985"/>
    </ligand>
</feature>
<keyword evidence="15" id="KW-1185">Reference proteome</keyword>
<feature type="binding site" evidence="10">
    <location>
        <position position="544"/>
    </location>
    <ligand>
        <name>L-glutamate</name>
        <dbReference type="ChEBI" id="CHEBI:29985"/>
    </ligand>
</feature>
<evidence type="ECO:0000256" key="12">
    <source>
        <dbReference type="SAM" id="MobiDB-lite"/>
    </source>
</evidence>
<comment type="subunit">
    <text evidence="11">This enzyme consists of two polypeptide chains, which are synthesized in precursor form from a single polypeptide.</text>
</comment>
<keyword evidence="13" id="KW-0732">Signal</keyword>
<protein>
    <recommendedName>
        <fullName evidence="11">Glutathione hydrolase proenzyme</fullName>
        <ecNumber evidence="11">2.3.2.2</ecNumber>
        <ecNumber evidence="11">3.4.19.13</ecNumber>
    </recommendedName>
    <component>
        <recommendedName>
            <fullName evidence="11">Glutathione hydrolase large chain</fullName>
        </recommendedName>
    </component>
    <component>
        <recommendedName>
            <fullName evidence="11">Glutathione hydrolase small chain</fullName>
        </recommendedName>
    </component>
</protein>
<proteinExistence type="inferred from homology"/>
<comment type="catalytic activity">
    <reaction evidence="8 11">
        <text>an N-terminal (5-L-glutamyl)-[peptide] + an alpha-amino acid = 5-L-glutamyl amino acid + an N-terminal L-alpha-aminoacyl-[peptide]</text>
        <dbReference type="Rhea" id="RHEA:23904"/>
        <dbReference type="Rhea" id="RHEA-COMP:9780"/>
        <dbReference type="Rhea" id="RHEA-COMP:9795"/>
        <dbReference type="ChEBI" id="CHEBI:77644"/>
        <dbReference type="ChEBI" id="CHEBI:78597"/>
        <dbReference type="ChEBI" id="CHEBI:78599"/>
        <dbReference type="ChEBI" id="CHEBI:78608"/>
        <dbReference type="EC" id="2.3.2.2"/>
    </reaction>
</comment>
<evidence type="ECO:0000256" key="13">
    <source>
        <dbReference type="SAM" id="SignalP"/>
    </source>
</evidence>
<dbReference type="InterPro" id="IPR043137">
    <property type="entry name" value="GGT_ssub_C"/>
</dbReference>